<feature type="transmembrane region" description="Helical" evidence="1">
    <location>
        <begin position="197"/>
        <end position="220"/>
    </location>
</feature>
<keyword evidence="1" id="KW-0812">Transmembrane</keyword>
<evidence type="ECO:0008006" key="4">
    <source>
        <dbReference type="Google" id="ProtNLM"/>
    </source>
</evidence>
<dbReference type="CDD" id="cd01610">
    <property type="entry name" value="PAP2_like"/>
    <property type="match status" value="1"/>
</dbReference>
<dbReference type="EMBL" id="QSUL01000009">
    <property type="protein sequence ID" value="RGN34318.1"/>
    <property type="molecule type" value="Genomic_DNA"/>
</dbReference>
<gene>
    <name evidence="2" type="ORF">DXB65_14640</name>
</gene>
<feature type="transmembrane region" description="Helical" evidence="1">
    <location>
        <begin position="21"/>
        <end position="41"/>
    </location>
</feature>
<name>A0A3E5B9R1_9BACE</name>
<dbReference type="RefSeq" id="WP_009132492.1">
    <property type="nucleotide sequence ID" value="NZ_CABKRN010000007.1"/>
</dbReference>
<accession>A0A3E5B9R1</accession>
<proteinExistence type="predicted"/>
<feature type="transmembrane region" description="Helical" evidence="1">
    <location>
        <begin position="142"/>
        <end position="159"/>
    </location>
</feature>
<evidence type="ECO:0000313" key="2">
    <source>
        <dbReference type="EMBL" id="RGN34318.1"/>
    </source>
</evidence>
<reference evidence="2 3" key="1">
    <citation type="submission" date="2018-08" db="EMBL/GenBank/DDBJ databases">
        <title>A genome reference for cultivated species of the human gut microbiota.</title>
        <authorList>
            <person name="Zou Y."/>
            <person name="Xue W."/>
            <person name="Luo G."/>
        </authorList>
    </citation>
    <scope>NUCLEOTIDE SEQUENCE [LARGE SCALE GENOMIC DNA]</scope>
    <source>
        <strain evidence="2 3">OM05-15BH</strain>
    </source>
</reference>
<protein>
    <recommendedName>
        <fullName evidence="4">PAP2 family protein</fullName>
    </recommendedName>
</protein>
<keyword evidence="1" id="KW-1133">Transmembrane helix</keyword>
<feature type="transmembrane region" description="Helical" evidence="1">
    <location>
        <begin position="114"/>
        <end position="135"/>
    </location>
</feature>
<evidence type="ECO:0000256" key="1">
    <source>
        <dbReference type="SAM" id="Phobius"/>
    </source>
</evidence>
<feature type="transmembrane region" description="Helical" evidence="1">
    <location>
        <begin position="47"/>
        <end position="70"/>
    </location>
</feature>
<dbReference type="Proteomes" id="UP000260983">
    <property type="component" value="Unassembled WGS sequence"/>
</dbReference>
<comment type="caution">
    <text evidence="2">The sequence shown here is derived from an EMBL/GenBank/DDBJ whole genome shotgun (WGS) entry which is preliminary data.</text>
</comment>
<keyword evidence="1" id="KW-0472">Membrane</keyword>
<feature type="transmembrane region" description="Helical" evidence="1">
    <location>
        <begin position="165"/>
        <end position="185"/>
    </location>
</feature>
<dbReference type="AlphaFoldDB" id="A0A3E5B9R1"/>
<organism evidence="2 3">
    <name type="scientific">Bacteroides oleiciplenus</name>
    <dbReference type="NCBI Taxonomy" id="626931"/>
    <lineage>
        <taxon>Bacteria</taxon>
        <taxon>Pseudomonadati</taxon>
        <taxon>Bacteroidota</taxon>
        <taxon>Bacteroidia</taxon>
        <taxon>Bacteroidales</taxon>
        <taxon>Bacteroidaceae</taxon>
        <taxon>Bacteroides</taxon>
    </lineage>
</organism>
<sequence length="221" mass="25232">MEEQHIVADRTLIRTARVISAIFTPFSIPFLAFLILFLFSYLRIMPIQYKLIVLGVVYCFTILMPTLTIFLFRKINGFSPEDLGERKRRFMPFLLTITSYVFCLVMMHRLNIPWYMTGIILAALIMMIICIILNLKWKLSEHMAGVGAIVGGLVSFSALFGYNPIWWLCLFILIAGVLGTARIILQHHTLGEVLVGFAVGLICSLLVLHPLSNILFRIFLF</sequence>
<evidence type="ECO:0000313" key="3">
    <source>
        <dbReference type="Proteomes" id="UP000260983"/>
    </source>
</evidence>
<feature type="transmembrane region" description="Helical" evidence="1">
    <location>
        <begin position="90"/>
        <end position="108"/>
    </location>
</feature>